<dbReference type="GO" id="GO:0016042">
    <property type="term" value="P:lipid catabolic process"/>
    <property type="evidence" value="ECO:0007669"/>
    <property type="project" value="UniProtKB-KW"/>
</dbReference>
<dbReference type="VEuPathDB" id="FungiDB:ATCC64974_53670"/>
<dbReference type="SMART" id="SM00149">
    <property type="entry name" value="PLCYc"/>
    <property type="match status" value="1"/>
</dbReference>
<dbReference type="Pfam" id="PF00387">
    <property type="entry name" value="PI-PLC-Y"/>
    <property type="match status" value="1"/>
</dbReference>
<dbReference type="Pfam" id="PF00388">
    <property type="entry name" value="PI-PLC-X"/>
    <property type="match status" value="1"/>
</dbReference>
<dbReference type="PROSITE" id="PS50007">
    <property type="entry name" value="PIPLC_X_DOMAIN"/>
    <property type="match status" value="1"/>
</dbReference>
<dbReference type="VEuPathDB" id="FungiDB:ASPNIDRAFT2_1122571"/>
<feature type="region of interest" description="Disordered" evidence="11">
    <location>
        <begin position="211"/>
        <end position="245"/>
    </location>
</feature>
<dbReference type="CDD" id="cd08598">
    <property type="entry name" value="PI-PLC1c_yeast"/>
    <property type="match status" value="1"/>
</dbReference>
<evidence type="ECO:0000256" key="7">
    <source>
        <dbReference type="ARBA" id="ARBA00023224"/>
    </source>
</evidence>
<keyword evidence="6" id="KW-0804">Transcription</keyword>
<keyword evidence="5 10" id="KW-0443">Lipid metabolism</keyword>
<keyword evidence="2 10" id="KW-0378">Hydrolase</keyword>
<feature type="compositionally biased region" description="Low complexity" evidence="11">
    <location>
        <begin position="218"/>
        <end position="232"/>
    </location>
</feature>
<dbReference type="VEuPathDB" id="FungiDB:M747DRAFT_231721"/>
<dbReference type="VEuPathDB" id="FungiDB:ASPNIDRAFT2_1122574"/>
<dbReference type="PANTHER" id="PTHR10336:SF82">
    <property type="entry name" value="PHOSPHOINOSITIDE PHOSPHOLIPASE C"/>
    <property type="match status" value="1"/>
</dbReference>
<keyword evidence="3 10" id="KW-0442">Lipid degradation</keyword>
<evidence type="ECO:0000256" key="1">
    <source>
        <dbReference type="ARBA" id="ARBA00001195"/>
    </source>
</evidence>
<evidence type="ECO:0000313" key="14">
    <source>
        <dbReference type="Proteomes" id="UP000068243"/>
    </source>
</evidence>
<keyword evidence="8" id="KW-0539">Nucleus</keyword>
<dbReference type="GO" id="GO:0008270">
    <property type="term" value="F:zinc ion binding"/>
    <property type="evidence" value="ECO:0007669"/>
    <property type="project" value="InterPro"/>
</dbReference>
<dbReference type="EC" id="3.1.4.11" evidence="10"/>
<feature type="region of interest" description="Disordered" evidence="11">
    <location>
        <begin position="356"/>
        <end position="386"/>
    </location>
</feature>
<evidence type="ECO:0000313" key="13">
    <source>
        <dbReference type="EMBL" id="GAQ37021.1"/>
    </source>
</evidence>
<feature type="compositionally biased region" description="Basic residues" evidence="11">
    <location>
        <begin position="178"/>
        <end position="188"/>
    </location>
</feature>
<keyword evidence="4" id="KW-0805">Transcription regulation</keyword>
<evidence type="ECO:0000256" key="3">
    <source>
        <dbReference type="ARBA" id="ARBA00022963"/>
    </source>
</evidence>
<evidence type="ECO:0000256" key="11">
    <source>
        <dbReference type="SAM" id="MobiDB-lite"/>
    </source>
</evidence>
<comment type="caution">
    <text evidence="13">The sequence shown here is derived from an EMBL/GenBank/DDBJ whole genome shotgun (WGS) entry which is preliminary data.</text>
</comment>
<feature type="compositionally biased region" description="Low complexity" evidence="11">
    <location>
        <begin position="369"/>
        <end position="384"/>
    </location>
</feature>
<dbReference type="VEuPathDB" id="FungiDB:An02g11290"/>
<sequence length="1226" mass="136650">MDELTAQTSRITMDSSLSTQKITLPFAPSMLNYIDKIYSSLTSMNQPNFLTDVQREPTGQGSTTKEHPAPLATLAAFYEYLASPEASAMRAATQMDLSAPITDYFISTSHNTYLTGNQLYSESKASAYTNVLLSGCRSVEIDVWDGKAEGESSQETGDSSATSGSNPSSDDEKISSCKPRRGSKREKLKKMTENHRHLRALSQEVGKLEGFLGHHKPSTSSGSSGESKASGSAIPVPGKPEPRVLHGHTLTRETSFREVCYAIRDSAFVASDLPVIVSLEVHACLEQQQTMVEIMEEAWKGMLVEVTPELEAGTVPPPPLKDLKRKILIKVKHVESVDEGGDREAKEKAVYTQHMEALKQQKSPTSLNEASKTPETPESPTAAPHKPSKILQALSKLAVFTKGFHFNNFAQPEAKVPSHVFSLSEKAVREAHATDGDALFEHNRHFFMRVYPNGLRVDSSNMDPTFFWRRGAQMVALNWQNFDKAMMLNSGMFAGEQGWVLKPPGYRGSDAQPGIIEPRRLDLTIEFLAGQNIPLPAGHTNENKFYPFVTCLLHVETPDDSFAASEDDTESEKTGYKHCTKSVTGVNPDFGSQKMEFATVSGFLDELTFVRFKIKDNEWMHNALAAWACIRLNRLQEGYRIIHLNDSDETKPRCRNCIEKNLVCRYGVQVTFLPKNTFTVAEGELCTSTNMKKIETEERVVRREERQRKGRWRWVKFVNEDPTVGGDDVVDEDSMSDGVRASGDETVLAPSRIGSEVDIGDDGLHGSPAMHSSLIANKAFSDRDRTAVHGLLALGTSDGVNNHRAAQDKGYGMTGSDFVSSELVASTPAVMKHAPSFVGSSERLPSSISANPTTDTAKLKLLCHYRYHVAPWLDICDLTQPFGITAVQMTLSSEPLMTALLGLSDACVIHKNMGNQQTSYLSRIDQWTRPLWSESFTLTAENALAAVLEETRWLVTDIAQTWKNMQKLRTRNLELLAHQALDPGIASSIYWMFFRLDLSAALANDRPIETQLPMFPLPSLLVLSKIEEVRERTRAYAHVLLWLCGKALMIYHPETIPGQFAAPQQLPDSWLDVFDAIEQWYHLRPHEFQPMVDLGVDDQLAQAESGFPLLLFANGTGAFCNQLYHTAMLLLLQCKPRTALLGLQSITLSPLWHSQRICGIALNNDRRESWDPCLIASFLVAARRMTHESQQQEILEGFERVRNITGWNLDGYLTQLREDWSFLDGF</sequence>
<accession>A0A100I981</accession>
<dbReference type="InterPro" id="IPR035892">
    <property type="entry name" value="C2_domain_sf"/>
</dbReference>
<dbReference type="Gene3D" id="3.20.20.190">
    <property type="entry name" value="Phosphatidylinositol (PI) phosphodiesterase"/>
    <property type="match status" value="2"/>
</dbReference>
<dbReference type="FunFam" id="3.20.20.190:FF:000039">
    <property type="entry name" value="Phosphoinositide phospholipase C"/>
    <property type="match status" value="1"/>
</dbReference>
<feature type="compositionally biased region" description="Polar residues" evidence="11">
    <location>
        <begin position="151"/>
        <end position="168"/>
    </location>
</feature>
<dbReference type="PRINTS" id="PR00390">
    <property type="entry name" value="PHPHLIPASEC"/>
</dbReference>
<organism evidence="13 14">
    <name type="scientific">Aspergillus niger</name>
    <dbReference type="NCBI Taxonomy" id="5061"/>
    <lineage>
        <taxon>Eukaryota</taxon>
        <taxon>Fungi</taxon>
        <taxon>Dikarya</taxon>
        <taxon>Ascomycota</taxon>
        <taxon>Pezizomycotina</taxon>
        <taxon>Eurotiomycetes</taxon>
        <taxon>Eurotiomycetidae</taxon>
        <taxon>Eurotiales</taxon>
        <taxon>Aspergillaceae</taxon>
        <taxon>Aspergillus</taxon>
        <taxon>Aspergillus subgen. Circumdati</taxon>
    </lineage>
</organism>
<evidence type="ECO:0000256" key="9">
    <source>
        <dbReference type="ARBA" id="ARBA00059664"/>
    </source>
</evidence>
<dbReference type="VEuPathDB" id="FungiDB:M747DRAFT_313180"/>
<dbReference type="GO" id="GO:0004435">
    <property type="term" value="F:phosphatidylinositol-4,5-bisphosphate phospholipase C activity"/>
    <property type="evidence" value="ECO:0007669"/>
    <property type="project" value="UniProtKB-EC"/>
</dbReference>
<dbReference type="Proteomes" id="UP000068243">
    <property type="component" value="Unassembled WGS sequence"/>
</dbReference>
<dbReference type="EMBL" id="BCMY01000002">
    <property type="protein sequence ID" value="GAQ37021.1"/>
    <property type="molecule type" value="Genomic_DNA"/>
</dbReference>
<evidence type="ECO:0000256" key="10">
    <source>
        <dbReference type="RuleBase" id="RU361133"/>
    </source>
</evidence>
<dbReference type="InterPro" id="IPR001192">
    <property type="entry name" value="PI-PLC_fam"/>
</dbReference>
<gene>
    <name evidence="13" type="ORF">ABL_01982</name>
</gene>
<proteinExistence type="predicted"/>
<comment type="function">
    <text evidence="9">The production of the second messenger molecules diacylglycerol (DAG) and inositol 1,4,5-trisphosphate (IP3) is mediated by activated phosphatidylinositol-specific phospholipase C enzymes.</text>
</comment>
<dbReference type="PANTHER" id="PTHR10336">
    <property type="entry name" value="PHOSPHOINOSITIDE-SPECIFIC PHOSPHOLIPASE C FAMILY PROTEIN"/>
    <property type="match status" value="1"/>
</dbReference>
<keyword evidence="7" id="KW-0807">Transducer</keyword>
<name>A0A100I981_ASPNG</name>
<dbReference type="GO" id="GO:0051209">
    <property type="term" value="P:release of sequestered calcium ion into cytosol"/>
    <property type="evidence" value="ECO:0007669"/>
    <property type="project" value="TreeGrafter"/>
</dbReference>
<dbReference type="InterPro" id="IPR001138">
    <property type="entry name" value="Zn2Cys6_DnaBD"/>
</dbReference>
<evidence type="ECO:0000259" key="12">
    <source>
        <dbReference type="PROSITE" id="PS50008"/>
    </source>
</evidence>
<dbReference type="SUPFAM" id="SSF51695">
    <property type="entry name" value="PLC-like phosphodiesterases"/>
    <property type="match status" value="1"/>
</dbReference>
<dbReference type="GO" id="GO:0048015">
    <property type="term" value="P:phosphatidylinositol-mediated signaling"/>
    <property type="evidence" value="ECO:0007669"/>
    <property type="project" value="TreeGrafter"/>
</dbReference>
<dbReference type="CDD" id="cd00275">
    <property type="entry name" value="C2_PLC_like"/>
    <property type="match status" value="1"/>
</dbReference>
<dbReference type="InterPro" id="IPR000909">
    <property type="entry name" value="PLipase_C_PInositol-sp_X_dom"/>
</dbReference>
<evidence type="ECO:0000256" key="5">
    <source>
        <dbReference type="ARBA" id="ARBA00023098"/>
    </source>
</evidence>
<dbReference type="CDD" id="cd00067">
    <property type="entry name" value="GAL4"/>
    <property type="match status" value="1"/>
</dbReference>
<dbReference type="GO" id="GO:0000981">
    <property type="term" value="F:DNA-binding transcription factor activity, RNA polymerase II-specific"/>
    <property type="evidence" value="ECO:0007669"/>
    <property type="project" value="InterPro"/>
</dbReference>
<dbReference type="AlphaFoldDB" id="A0A100I981"/>
<evidence type="ECO:0000256" key="4">
    <source>
        <dbReference type="ARBA" id="ARBA00023015"/>
    </source>
</evidence>
<feature type="domain" description="PI-PLC Y-box" evidence="12">
    <location>
        <begin position="394"/>
        <end position="507"/>
    </location>
</feature>
<dbReference type="OrthoDB" id="269822at2759"/>
<dbReference type="SUPFAM" id="SSF49562">
    <property type="entry name" value="C2 domain (Calcium/lipid-binding domain, CaLB)"/>
    <property type="match status" value="1"/>
</dbReference>
<evidence type="ECO:0000256" key="8">
    <source>
        <dbReference type="ARBA" id="ARBA00023242"/>
    </source>
</evidence>
<evidence type="ECO:0000256" key="2">
    <source>
        <dbReference type="ARBA" id="ARBA00022801"/>
    </source>
</evidence>
<comment type="catalytic activity">
    <reaction evidence="1 10">
        <text>a 1,2-diacyl-sn-glycero-3-phospho-(1D-myo-inositol-4,5-bisphosphate) + H2O = 1D-myo-inositol 1,4,5-trisphosphate + a 1,2-diacyl-sn-glycerol + H(+)</text>
        <dbReference type="Rhea" id="RHEA:33179"/>
        <dbReference type="ChEBI" id="CHEBI:15377"/>
        <dbReference type="ChEBI" id="CHEBI:15378"/>
        <dbReference type="ChEBI" id="CHEBI:17815"/>
        <dbReference type="ChEBI" id="CHEBI:58456"/>
        <dbReference type="ChEBI" id="CHEBI:203600"/>
        <dbReference type="EC" id="3.1.4.11"/>
    </reaction>
</comment>
<evidence type="ECO:0000256" key="6">
    <source>
        <dbReference type="ARBA" id="ARBA00023163"/>
    </source>
</evidence>
<reference evidence="14" key="1">
    <citation type="journal article" date="2016" name="Genome Announc.">
        <title>Draft genome sequence of Aspergillus niger strain An76.</title>
        <authorList>
            <person name="Gong W."/>
            <person name="Cheng Z."/>
            <person name="Zhang H."/>
            <person name="Liu L."/>
            <person name="Gao P."/>
            <person name="Wang L."/>
        </authorList>
    </citation>
    <scope>NUCLEOTIDE SEQUENCE [LARGE SCALE GENOMIC DNA]</scope>
    <source>
        <strain evidence="14">An76</strain>
    </source>
</reference>
<dbReference type="InterPro" id="IPR017946">
    <property type="entry name" value="PLC-like_Pdiesterase_TIM-brl"/>
</dbReference>
<dbReference type="VEuPathDB" id="FungiDB:ATCC64974_53680"/>
<dbReference type="PROSITE" id="PS50008">
    <property type="entry name" value="PIPLC_Y_DOMAIN"/>
    <property type="match status" value="1"/>
</dbReference>
<dbReference type="Gene3D" id="2.60.40.150">
    <property type="entry name" value="C2 domain"/>
    <property type="match status" value="1"/>
</dbReference>
<dbReference type="SMART" id="SM00148">
    <property type="entry name" value="PLCXc"/>
    <property type="match status" value="1"/>
</dbReference>
<dbReference type="InterPro" id="IPR001711">
    <property type="entry name" value="PLipase_C_Pinositol-sp_Y"/>
</dbReference>
<protein>
    <recommendedName>
        <fullName evidence="10">Phosphoinositide phospholipase C</fullName>
        <ecNumber evidence="10">3.1.4.11</ecNumber>
    </recommendedName>
</protein>
<dbReference type="VEuPathDB" id="FungiDB:An02g11280"/>
<feature type="region of interest" description="Disordered" evidence="11">
    <location>
        <begin position="147"/>
        <end position="196"/>
    </location>
</feature>